<feature type="domain" description="EamA" evidence="9">
    <location>
        <begin position="4"/>
        <end position="128"/>
    </location>
</feature>
<keyword evidence="4 8" id="KW-0812">Transmembrane</keyword>
<organism evidence="10 11">
    <name type="scientific">Isoalcanivorax beigongshangi</name>
    <dbReference type="NCBI Taxonomy" id="3238810"/>
    <lineage>
        <taxon>Bacteria</taxon>
        <taxon>Pseudomonadati</taxon>
        <taxon>Pseudomonadota</taxon>
        <taxon>Gammaproteobacteria</taxon>
        <taxon>Oceanospirillales</taxon>
        <taxon>Alcanivoracaceae</taxon>
        <taxon>Isoalcanivorax</taxon>
    </lineage>
</organism>
<feature type="transmembrane region" description="Helical" evidence="8">
    <location>
        <begin position="235"/>
        <end position="254"/>
    </location>
</feature>
<dbReference type="NCBIfam" id="TIGR00950">
    <property type="entry name" value="2A78"/>
    <property type="match status" value="1"/>
</dbReference>
<dbReference type="PANTHER" id="PTHR22911:SF130">
    <property type="entry name" value="BIOTIN TRANSPORTER"/>
    <property type="match status" value="1"/>
</dbReference>
<dbReference type="PANTHER" id="PTHR22911">
    <property type="entry name" value="ACYL-MALONYL CONDENSING ENZYME-RELATED"/>
    <property type="match status" value="1"/>
</dbReference>
<reference evidence="10 11" key="1">
    <citation type="submission" date="2024-07" db="EMBL/GenBank/DDBJ databases">
        <authorList>
            <person name="Ren Q."/>
        </authorList>
    </citation>
    <scope>NUCLEOTIDE SEQUENCE [LARGE SCALE GENOMIC DNA]</scope>
    <source>
        <strain evidence="10 11">REN37</strain>
    </source>
</reference>
<gene>
    <name evidence="10" type="ORF">AB5I84_11900</name>
</gene>
<feature type="transmembrane region" description="Helical" evidence="8">
    <location>
        <begin position="136"/>
        <end position="153"/>
    </location>
</feature>
<evidence type="ECO:0000259" key="9">
    <source>
        <dbReference type="Pfam" id="PF00892"/>
    </source>
</evidence>
<dbReference type="RefSeq" id="WP_369456127.1">
    <property type="nucleotide sequence ID" value="NZ_JBGCUO010000002.1"/>
</dbReference>
<keyword evidence="2" id="KW-0813">Transport</keyword>
<dbReference type="InterPro" id="IPR004779">
    <property type="entry name" value="CO/AA/NH_transpt"/>
</dbReference>
<feature type="transmembrane region" description="Helical" evidence="8">
    <location>
        <begin position="112"/>
        <end position="130"/>
    </location>
</feature>
<evidence type="ECO:0000256" key="3">
    <source>
        <dbReference type="ARBA" id="ARBA00022475"/>
    </source>
</evidence>
<keyword evidence="11" id="KW-1185">Reference proteome</keyword>
<keyword evidence="6 8" id="KW-1133">Transmembrane helix</keyword>
<dbReference type="InterPro" id="IPR000620">
    <property type="entry name" value="EamA_dom"/>
</dbReference>
<feature type="transmembrane region" description="Helical" evidence="8">
    <location>
        <begin position="174"/>
        <end position="192"/>
    </location>
</feature>
<keyword evidence="7 8" id="KW-0472">Membrane</keyword>
<comment type="subcellular location">
    <subcellularLocation>
        <location evidence="1">Cell membrane</location>
        <topology evidence="1">Multi-pass membrane protein</topology>
    </subcellularLocation>
</comment>
<evidence type="ECO:0000256" key="1">
    <source>
        <dbReference type="ARBA" id="ARBA00004651"/>
    </source>
</evidence>
<evidence type="ECO:0000313" key="10">
    <source>
        <dbReference type="EMBL" id="MEY1662855.1"/>
    </source>
</evidence>
<feature type="domain" description="EamA" evidence="9">
    <location>
        <begin position="141"/>
        <end position="276"/>
    </location>
</feature>
<sequence length="285" mass="31230">MGHLLLVTLIWAFSFNLIGVVLAGQVDSYFAVLTRVLLAGAVFLPLTRIRGVPPRLALWIALAGALQFGITYVCLYLSFRVLTVAEVLLFTVLTPLHVTLIDDALQRRFRPWALLAAAVAVLGAVVIRYDGLSGDYLRGFLLLQLANGTFAAGQVLYRHQMRKTKLELPLSRSFGYFFLGALVVVLPAWLLLGNSEQLPHTAAQWWTLLWMGLVATALGQFWWNKGATRVDAGTLAVMNNLTVPVGLALNALIWQLDADLGRLLFGGGLIVASLWINRRGAVPAR</sequence>
<dbReference type="InterPro" id="IPR037185">
    <property type="entry name" value="EmrE-like"/>
</dbReference>
<dbReference type="SUPFAM" id="SSF103481">
    <property type="entry name" value="Multidrug resistance efflux transporter EmrE"/>
    <property type="match status" value="2"/>
</dbReference>
<evidence type="ECO:0000256" key="4">
    <source>
        <dbReference type="ARBA" id="ARBA00022692"/>
    </source>
</evidence>
<comment type="caution">
    <text evidence="10">The sequence shown here is derived from an EMBL/GenBank/DDBJ whole genome shotgun (WGS) entry which is preliminary data.</text>
</comment>
<feature type="transmembrane region" description="Helical" evidence="8">
    <location>
        <begin position="260"/>
        <end position="277"/>
    </location>
</feature>
<accession>A0ABV4AJ85</accession>
<feature type="transmembrane region" description="Helical" evidence="8">
    <location>
        <begin position="33"/>
        <end position="49"/>
    </location>
</feature>
<dbReference type="Proteomes" id="UP001562065">
    <property type="component" value="Unassembled WGS sequence"/>
</dbReference>
<protein>
    <submittedName>
        <fullName evidence="10">Carboxylate/amino acid/amine transporter</fullName>
    </submittedName>
</protein>
<feature type="transmembrane region" description="Helical" evidence="8">
    <location>
        <begin position="56"/>
        <end position="79"/>
    </location>
</feature>
<keyword evidence="5" id="KW-0677">Repeat</keyword>
<feature type="transmembrane region" description="Helical" evidence="8">
    <location>
        <begin position="204"/>
        <end position="223"/>
    </location>
</feature>
<evidence type="ECO:0000313" key="11">
    <source>
        <dbReference type="Proteomes" id="UP001562065"/>
    </source>
</evidence>
<proteinExistence type="predicted"/>
<evidence type="ECO:0000256" key="6">
    <source>
        <dbReference type="ARBA" id="ARBA00022989"/>
    </source>
</evidence>
<dbReference type="EMBL" id="JBGCUO010000002">
    <property type="protein sequence ID" value="MEY1662855.1"/>
    <property type="molecule type" value="Genomic_DNA"/>
</dbReference>
<evidence type="ECO:0000256" key="7">
    <source>
        <dbReference type="ARBA" id="ARBA00023136"/>
    </source>
</evidence>
<name>A0ABV4AJ85_9GAMM</name>
<dbReference type="Pfam" id="PF00892">
    <property type="entry name" value="EamA"/>
    <property type="match status" value="2"/>
</dbReference>
<evidence type="ECO:0000256" key="5">
    <source>
        <dbReference type="ARBA" id="ARBA00022737"/>
    </source>
</evidence>
<evidence type="ECO:0000256" key="8">
    <source>
        <dbReference type="SAM" id="Phobius"/>
    </source>
</evidence>
<evidence type="ECO:0000256" key="2">
    <source>
        <dbReference type="ARBA" id="ARBA00022448"/>
    </source>
</evidence>
<keyword evidence="3" id="KW-1003">Cell membrane</keyword>